<organism evidence="13 14">
    <name type="scientific">Xanthomonas chitinilytica</name>
    <dbReference type="NCBI Taxonomy" id="2989819"/>
    <lineage>
        <taxon>Bacteria</taxon>
        <taxon>Pseudomonadati</taxon>
        <taxon>Pseudomonadota</taxon>
        <taxon>Gammaproteobacteria</taxon>
        <taxon>Lysobacterales</taxon>
        <taxon>Lysobacteraceae</taxon>
        <taxon>Xanthomonas</taxon>
    </lineage>
</organism>
<keyword evidence="3" id="KW-1003">Cell membrane</keyword>
<sequence>MVMAIILATSSVALPAFAKALERQRAAASLHAIAAQFAIARSTAITRRTHVSVCPSRGDGTCRSDWDWSEGWLMYLDPGRKGQPAQGTDILRNERAPAPRSLVILSSDGRRAVRFQPNGKTSGSNITVRVCQEERLLGSVVVNNLGRVRSERPRGTQACNH</sequence>
<dbReference type="RefSeq" id="WP_265126058.1">
    <property type="nucleotide sequence ID" value="NZ_JAPCHY010000001.1"/>
</dbReference>
<evidence type="ECO:0000256" key="8">
    <source>
        <dbReference type="ARBA" id="ARBA00023136"/>
    </source>
</evidence>
<feature type="chain" id="PRO_5046861681" description="Type II secretion system protein H" evidence="11">
    <location>
        <begin position="19"/>
        <end position="161"/>
    </location>
</feature>
<evidence type="ECO:0000256" key="2">
    <source>
        <dbReference type="ARBA" id="ARBA00021549"/>
    </source>
</evidence>
<dbReference type="SUPFAM" id="SSF54523">
    <property type="entry name" value="Pili subunits"/>
    <property type="match status" value="1"/>
</dbReference>
<keyword evidence="11" id="KW-0732">Signal</keyword>
<evidence type="ECO:0000256" key="6">
    <source>
        <dbReference type="ARBA" id="ARBA00022692"/>
    </source>
</evidence>
<name>A0ABT3JRL0_9XANT</name>
<keyword evidence="7" id="KW-1133">Transmembrane helix</keyword>
<dbReference type="EMBL" id="JAPCHY010000001">
    <property type="protein sequence ID" value="MCW4471111.1"/>
    <property type="molecule type" value="Genomic_DNA"/>
</dbReference>
<evidence type="ECO:0000256" key="5">
    <source>
        <dbReference type="ARBA" id="ARBA00022519"/>
    </source>
</evidence>
<evidence type="ECO:0000256" key="1">
    <source>
        <dbReference type="ARBA" id="ARBA00004377"/>
    </source>
</evidence>
<evidence type="ECO:0000256" key="7">
    <source>
        <dbReference type="ARBA" id="ARBA00022989"/>
    </source>
</evidence>
<evidence type="ECO:0000313" key="14">
    <source>
        <dbReference type="Proteomes" id="UP001209922"/>
    </source>
</evidence>
<keyword evidence="6" id="KW-0812">Transmembrane</keyword>
<evidence type="ECO:0000256" key="10">
    <source>
        <dbReference type="ARBA" id="ARBA00030775"/>
    </source>
</evidence>
<keyword evidence="5" id="KW-0997">Cell inner membrane</keyword>
<dbReference type="Proteomes" id="UP001209922">
    <property type="component" value="Unassembled WGS sequence"/>
</dbReference>
<gene>
    <name evidence="13" type="ORF">OK345_01130</name>
</gene>
<keyword evidence="4" id="KW-0488">Methylation</keyword>
<comment type="subcellular location">
    <subcellularLocation>
        <location evidence="1">Cell inner membrane</location>
        <topology evidence="1">Single-pass membrane protein</topology>
    </subcellularLocation>
</comment>
<feature type="domain" description="General secretion pathway GspH" evidence="12">
    <location>
        <begin position="32"/>
        <end position="146"/>
    </location>
</feature>
<feature type="signal peptide" evidence="11">
    <location>
        <begin position="1"/>
        <end position="18"/>
    </location>
</feature>
<accession>A0ABT3JRL0</accession>
<evidence type="ECO:0000313" key="13">
    <source>
        <dbReference type="EMBL" id="MCW4471111.1"/>
    </source>
</evidence>
<keyword evidence="14" id="KW-1185">Reference proteome</keyword>
<dbReference type="InterPro" id="IPR022346">
    <property type="entry name" value="T2SS_GspH"/>
</dbReference>
<evidence type="ECO:0000256" key="9">
    <source>
        <dbReference type="ARBA" id="ARBA00025772"/>
    </source>
</evidence>
<comment type="caution">
    <text evidence="13">The sequence shown here is derived from an EMBL/GenBank/DDBJ whole genome shotgun (WGS) entry which is preliminary data.</text>
</comment>
<dbReference type="Gene3D" id="3.55.40.10">
    <property type="entry name" value="minor pseudopilin epsh domain"/>
    <property type="match status" value="1"/>
</dbReference>
<evidence type="ECO:0000256" key="11">
    <source>
        <dbReference type="SAM" id="SignalP"/>
    </source>
</evidence>
<proteinExistence type="inferred from homology"/>
<comment type="similarity">
    <text evidence="9">Belongs to the GSP H family.</text>
</comment>
<evidence type="ECO:0000256" key="3">
    <source>
        <dbReference type="ARBA" id="ARBA00022475"/>
    </source>
</evidence>
<protein>
    <recommendedName>
        <fullName evidence="2">Type II secretion system protein H</fullName>
    </recommendedName>
    <alternativeName>
        <fullName evidence="10">General secretion pathway protein H</fullName>
    </alternativeName>
</protein>
<dbReference type="InterPro" id="IPR045584">
    <property type="entry name" value="Pilin-like"/>
</dbReference>
<evidence type="ECO:0000259" key="12">
    <source>
        <dbReference type="Pfam" id="PF12019"/>
    </source>
</evidence>
<evidence type="ECO:0000256" key="4">
    <source>
        <dbReference type="ARBA" id="ARBA00022481"/>
    </source>
</evidence>
<reference evidence="13 14" key="1">
    <citation type="submission" date="2022-10" db="EMBL/GenBank/DDBJ databases">
        <title>Xanthomonas sp. H13-6.</title>
        <authorList>
            <person name="Liu X."/>
            <person name="Deng Z."/>
            <person name="Jiang Y."/>
            <person name="Yu T."/>
            <person name="Ai J."/>
        </authorList>
    </citation>
    <scope>NUCLEOTIDE SEQUENCE [LARGE SCALE GENOMIC DNA]</scope>
    <source>
        <strain evidence="13 14">H13-6</strain>
    </source>
</reference>
<keyword evidence="8" id="KW-0472">Membrane</keyword>
<dbReference type="Pfam" id="PF12019">
    <property type="entry name" value="GspH"/>
    <property type="match status" value="1"/>
</dbReference>